<sequence>MTAITQTTHINFDVYWKARKLSSCTVDMPITYESDPDLLTPDGTMTVKVLPPDNDRMLKALEAAGEAFVEVFNKTIKENQ</sequence>
<dbReference type="RefSeq" id="WP_163197148.1">
    <property type="nucleotide sequence ID" value="NZ_WHZV01000005.1"/>
</dbReference>
<dbReference type="AlphaFoldDB" id="A0A6L9SV62"/>
<dbReference type="Proteomes" id="UP000483293">
    <property type="component" value="Unassembled WGS sequence"/>
</dbReference>
<dbReference type="EMBL" id="WHZV01000005">
    <property type="protein sequence ID" value="NEG55432.1"/>
    <property type="molecule type" value="Genomic_DNA"/>
</dbReference>
<evidence type="ECO:0000313" key="1">
    <source>
        <dbReference type="EMBL" id="NEG55432.1"/>
    </source>
</evidence>
<comment type="caution">
    <text evidence="1">The sequence shown here is derived from an EMBL/GenBank/DDBJ whole genome shotgun (WGS) entry which is preliminary data.</text>
</comment>
<accession>A0A6L9SV62</accession>
<proteinExistence type="predicted"/>
<reference evidence="1 2" key="1">
    <citation type="submission" date="2019-10" db="EMBL/GenBank/DDBJ databases">
        <title>Bifidobacterium from non-human primates.</title>
        <authorList>
            <person name="Modesto M."/>
        </authorList>
    </citation>
    <scope>NUCLEOTIDE SEQUENCE [LARGE SCALE GENOMIC DNA]</scope>
    <source>
        <strain evidence="1 2">SMA15</strain>
    </source>
</reference>
<organism evidence="1 2">
    <name type="scientific">Bifidobacterium platyrrhinorum</name>
    <dbReference type="NCBI Taxonomy" id="2661628"/>
    <lineage>
        <taxon>Bacteria</taxon>
        <taxon>Bacillati</taxon>
        <taxon>Actinomycetota</taxon>
        <taxon>Actinomycetes</taxon>
        <taxon>Bifidobacteriales</taxon>
        <taxon>Bifidobacteriaceae</taxon>
        <taxon>Bifidobacterium</taxon>
    </lineage>
</organism>
<keyword evidence="2" id="KW-1185">Reference proteome</keyword>
<evidence type="ECO:0000313" key="2">
    <source>
        <dbReference type="Proteomes" id="UP000483293"/>
    </source>
</evidence>
<gene>
    <name evidence="1" type="ORF">GFD21_06560</name>
</gene>
<name>A0A6L9SV62_9BIFI</name>
<protein>
    <submittedName>
        <fullName evidence="1">Uncharacterized protein</fullName>
    </submittedName>
</protein>